<dbReference type="EMBL" id="KN831960">
    <property type="protein sequence ID" value="KIO07242.1"/>
    <property type="molecule type" value="Genomic_DNA"/>
</dbReference>
<dbReference type="Proteomes" id="UP000054217">
    <property type="component" value="Unassembled WGS sequence"/>
</dbReference>
<dbReference type="HOGENOM" id="CLU_2224277_0_0_1"/>
<name>A0A0C3KC77_PISTI</name>
<evidence type="ECO:0000313" key="3">
    <source>
        <dbReference type="Proteomes" id="UP000054217"/>
    </source>
</evidence>
<feature type="compositionally biased region" description="Polar residues" evidence="1">
    <location>
        <begin position="84"/>
        <end position="93"/>
    </location>
</feature>
<keyword evidence="3" id="KW-1185">Reference proteome</keyword>
<evidence type="ECO:0000313" key="2">
    <source>
        <dbReference type="EMBL" id="KIO07242.1"/>
    </source>
</evidence>
<evidence type="ECO:0000256" key="1">
    <source>
        <dbReference type="SAM" id="MobiDB-lite"/>
    </source>
</evidence>
<organism evidence="2 3">
    <name type="scientific">Pisolithus tinctorius Marx 270</name>
    <dbReference type="NCBI Taxonomy" id="870435"/>
    <lineage>
        <taxon>Eukaryota</taxon>
        <taxon>Fungi</taxon>
        <taxon>Dikarya</taxon>
        <taxon>Basidiomycota</taxon>
        <taxon>Agaricomycotina</taxon>
        <taxon>Agaricomycetes</taxon>
        <taxon>Agaricomycetidae</taxon>
        <taxon>Boletales</taxon>
        <taxon>Sclerodermatineae</taxon>
        <taxon>Pisolithaceae</taxon>
        <taxon>Pisolithus</taxon>
    </lineage>
</organism>
<accession>A0A0C3KC77</accession>
<feature type="region of interest" description="Disordered" evidence="1">
    <location>
        <begin position="56"/>
        <end position="112"/>
    </location>
</feature>
<dbReference type="InParanoid" id="A0A0C3KC77"/>
<reference evidence="2 3" key="1">
    <citation type="submission" date="2014-04" db="EMBL/GenBank/DDBJ databases">
        <authorList>
            <consortium name="DOE Joint Genome Institute"/>
            <person name="Kuo A."/>
            <person name="Kohler A."/>
            <person name="Costa M.D."/>
            <person name="Nagy L.G."/>
            <person name="Floudas D."/>
            <person name="Copeland A."/>
            <person name="Barry K.W."/>
            <person name="Cichocki N."/>
            <person name="Veneault-Fourrey C."/>
            <person name="LaButti K."/>
            <person name="Lindquist E.A."/>
            <person name="Lipzen A."/>
            <person name="Lundell T."/>
            <person name="Morin E."/>
            <person name="Murat C."/>
            <person name="Sun H."/>
            <person name="Tunlid A."/>
            <person name="Henrissat B."/>
            <person name="Grigoriev I.V."/>
            <person name="Hibbett D.S."/>
            <person name="Martin F."/>
            <person name="Nordberg H.P."/>
            <person name="Cantor M.N."/>
            <person name="Hua S.X."/>
        </authorList>
    </citation>
    <scope>NUCLEOTIDE SEQUENCE [LARGE SCALE GENOMIC DNA]</scope>
    <source>
        <strain evidence="2 3">Marx 270</strain>
    </source>
</reference>
<gene>
    <name evidence="2" type="ORF">M404DRAFT_23691</name>
</gene>
<dbReference type="AlphaFoldDB" id="A0A0C3KC77"/>
<reference evidence="3" key="2">
    <citation type="submission" date="2015-01" db="EMBL/GenBank/DDBJ databases">
        <title>Evolutionary Origins and Diversification of the Mycorrhizal Mutualists.</title>
        <authorList>
            <consortium name="DOE Joint Genome Institute"/>
            <consortium name="Mycorrhizal Genomics Consortium"/>
            <person name="Kohler A."/>
            <person name="Kuo A."/>
            <person name="Nagy L.G."/>
            <person name="Floudas D."/>
            <person name="Copeland A."/>
            <person name="Barry K.W."/>
            <person name="Cichocki N."/>
            <person name="Veneault-Fourrey C."/>
            <person name="LaButti K."/>
            <person name="Lindquist E.A."/>
            <person name="Lipzen A."/>
            <person name="Lundell T."/>
            <person name="Morin E."/>
            <person name="Murat C."/>
            <person name="Riley R."/>
            <person name="Ohm R."/>
            <person name="Sun H."/>
            <person name="Tunlid A."/>
            <person name="Henrissat B."/>
            <person name="Grigoriev I.V."/>
            <person name="Hibbett D.S."/>
            <person name="Martin F."/>
        </authorList>
    </citation>
    <scope>NUCLEOTIDE SEQUENCE [LARGE SCALE GENOMIC DNA]</scope>
    <source>
        <strain evidence="3">Marx 270</strain>
    </source>
</reference>
<proteinExistence type="predicted"/>
<protein>
    <submittedName>
        <fullName evidence="2">Uncharacterized protein</fullName>
    </submittedName>
</protein>
<sequence>MPSYVQPSSPCANSTLAVLDSLPGPSLSSRSPSGLFQGARHLGLPLPASGLHLATPGYPGLSVSPPAYTPPQTPLTPSDWPSAGCSSPAQLQTGLPLDFRPYSPIQVETDPP</sequence>